<evidence type="ECO:0000256" key="1">
    <source>
        <dbReference type="SAM" id="Phobius"/>
    </source>
</evidence>
<keyword evidence="1" id="KW-0812">Transmembrane</keyword>
<reference evidence="2 3" key="1">
    <citation type="submission" date="2020-01" db="EMBL/GenBank/DDBJ databases">
        <authorList>
            <person name="Peng S.Y."/>
            <person name="Li J."/>
            <person name="Wang M."/>
            <person name="Wang L."/>
            <person name="Wang C.Q."/>
            <person name="Wang J.R."/>
        </authorList>
    </citation>
    <scope>NUCLEOTIDE SEQUENCE [LARGE SCALE GENOMIC DNA]</scope>
    <source>
        <strain evidence="2 3">XCT-34</strain>
    </source>
</reference>
<feature type="transmembrane region" description="Helical" evidence="1">
    <location>
        <begin position="6"/>
        <end position="25"/>
    </location>
</feature>
<keyword evidence="1" id="KW-1133">Transmembrane helix</keyword>
<organism evidence="2 3">
    <name type="scientific">Pannonibacter tanglangensis</name>
    <dbReference type="NCBI Taxonomy" id="2750084"/>
    <lineage>
        <taxon>Bacteria</taxon>
        <taxon>Pseudomonadati</taxon>
        <taxon>Pseudomonadota</taxon>
        <taxon>Alphaproteobacteria</taxon>
        <taxon>Hyphomicrobiales</taxon>
        <taxon>Stappiaceae</taxon>
        <taxon>Pannonibacter</taxon>
    </lineage>
</organism>
<comment type="caution">
    <text evidence="2">The sequence shown here is derived from an EMBL/GenBank/DDBJ whole genome shotgun (WGS) entry which is preliminary data.</text>
</comment>
<keyword evidence="1" id="KW-0472">Membrane</keyword>
<protein>
    <submittedName>
        <fullName evidence="2">Uncharacterized protein</fullName>
    </submittedName>
</protein>
<proteinExistence type="predicted"/>
<accession>A0ABW9ZLL9</accession>
<sequence>MLEAVVLAAELLTLGWFLVFSGMLLSMYLDSRGMELPRLDGIGRSLILNARLAFTAGGLALLVLALVEFDLV</sequence>
<evidence type="ECO:0000313" key="3">
    <source>
        <dbReference type="Proteomes" id="UP000541347"/>
    </source>
</evidence>
<keyword evidence="3" id="KW-1185">Reference proteome</keyword>
<dbReference type="RefSeq" id="WP_161676467.1">
    <property type="nucleotide sequence ID" value="NZ_JAABLP010000003.1"/>
</dbReference>
<dbReference type="Proteomes" id="UP000541347">
    <property type="component" value="Unassembled WGS sequence"/>
</dbReference>
<evidence type="ECO:0000313" key="2">
    <source>
        <dbReference type="EMBL" id="NBN64491.1"/>
    </source>
</evidence>
<dbReference type="EMBL" id="JAABLP010000003">
    <property type="protein sequence ID" value="NBN64491.1"/>
    <property type="molecule type" value="Genomic_DNA"/>
</dbReference>
<gene>
    <name evidence="2" type="ORF">GWI71_12420</name>
</gene>
<name>A0ABW9ZLL9_9HYPH</name>
<feature type="transmembrane region" description="Helical" evidence="1">
    <location>
        <begin position="46"/>
        <end position="67"/>
    </location>
</feature>